<dbReference type="EMBL" id="JACCBK010000001">
    <property type="protein sequence ID" value="NYD85736.1"/>
    <property type="molecule type" value="Genomic_DNA"/>
</dbReference>
<dbReference type="Proteomes" id="UP000577956">
    <property type="component" value="Unassembled WGS sequence"/>
</dbReference>
<keyword evidence="1" id="KW-0472">Membrane</keyword>
<dbReference type="Pfam" id="PF26606">
    <property type="entry name" value="SCO4848"/>
    <property type="match status" value="1"/>
</dbReference>
<comment type="caution">
    <text evidence="3">The sequence shown here is derived from an EMBL/GenBank/DDBJ whole genome shotgun (WGS) entry which is preliminary data.</text>
</comment>
<evidence type="ECO:0000256" key="1">
    <source>
        <dbReference type="SAM" id="Phobius"/>
    </source>
</evidence>
<dbReference type="AlphaFoldDB" id="A0A7Y9FE89"/>
<reference evidence="3 4" key="1">
    <citation type="submission" date="2020-07" db="EMBL/GenBank/DDBJ databases">
        <title>Sequencing the genomes of 1000 actinobacteria strains.</title>
        <authorList>
            <person name="Klenk H.-P."/>
        </authorList>
    </citation>
    <scope>NUCLEOTIDE SEQUENCE [LARGE SCALE GENOMIC DNA]</scope>
    <source>
        <strain evidence="3 4">DSM 24482</strain>
    </source>
</reference>
<name>A0A7Y9FE89_9CELL</name>
<evidence type="ECO:0000313" key="5">
    <source>
        <dbReference type="Proteomes" id="UP000618382"/>
    </source>
</evidence>
<evidence type="ECO:0000313" key="3">
    <source>
        <dbReference type="EMBL" id="NYD85736.1"/>
    </source>
</evidence>
<evidence type="ECO:0000313" key="2">
    <source>
        <dbReference type="EMBL" id="GIG31257.1"/>
    </source>
</evidence>
<keyword evidence="1" id="KW-0812">Transmembrane</keyword>
<reference evidence="2 5" key="2">
    <citation type="submission" date="2021-01" db="EMBL/GenBank/DDBJ databases">
        <title>Whole genome shotgun sequence of Cellulomonas oligotrophica NBRC 109435.</title>
        <authorList>
            <person name="Komaki H."/>
            <person name="Tamura T."/>
        </authorList>
    </citation>
    <scope>NUCLEOTIDE SEQUENCE [LARGE SCALE GENOMIC DNA]</scope>
    <source>
        <strain evidence="2 5">NBRC 109435</strain>
    </source>
</reference>
<sequence length="73" mass="7846">MELPVAWSSLLVVAGVWNLVVWPRFLQRVAKDPRARDADGRATRFLVVHVVLVAVSVVLGVAVAALGLLTLTS</sequence>
<dbReference type="EMBL" id="BONN01000001">
    <property type="protein sequence ID" value="GIG31257.1"/>
    <property type="molecule type" value="Genomic_DNA"/>
</dbReference>
<dbReference type="Proteomes" id="UP000618382">
    <property type="component" value="Unassembled WGS sequence"/>
</dbReference>
<keyword evidence="1" id="KW-1133">Transmembrane helix</keyword>
<gene>
    <name evidence="3" type="ORF">BKA21_001285</name>
    <name evidence="2" type="ORF">Col01nite_04160</name>
</gene>
<keyword evidence="5" id="KW-1185">Reference proteome</keyword>
<dbReference type="InterPro" id="IPR058061">
    <property type="entry name" value="SCO4848-like"/>
</dbReference>
<feature type="transmembrane region" description="Helical" evidence="1">
    <location>
        <begin position="46"/>
        <end position="71"/>
    </location>
</feature>
<proteinExistence type="predicted"/>
<evidence type="ECO:0000313" key="4">
    <source>
        <dbReference type="Proteomes" id="UP000577956"/>
    </source>
</evidence>
<dbReference type="RefSeq" id="WP_140457495.1">
    <property type="nucleotide sequence ID" value="NZ_BAABFI010000018.1"/>
</dbReference>
<dbReference type="NCBIfam" id="NF046117">
    <property type="entry name" value="SCO4848_fam"/>
    <property type="match status" value="1"/>
</dbReference>
<protein>
    <submittedName>
        <fullName evidence="3">Uncharacterized protein</fullName>
    </submittedName>
</protein>
<feature type="transmembrane region" description="Helical" evidence="1">
    <location>
        <begin position="6"/>
        <end position="25"/>
    </location>
</feature>
<organism evidence="3 4">
    <name type="scientific">Cellulomonas oligotrophica</name>
    <dbReference type="NCBI Taxonomy" id="931536"/>
    <lineage>
        <taxon>Bacteria</taxon>
        <taxon>Bacillati</taxon>
        <taxon>Actinomycetota</taxon>
        <taxon>Actinomycetes</taxon>
        <taxon>Micrococcales</taxon>
        <taxon>Cellulomonadaceae</taxon>
        <taxon>Cellulomonas</taxon>
    </lineage>
</organism>
<accession>A0A7Y9FE89</accession>